<sequence>MKKVMLFLAAFAIAGSSFAFDGKCCKGKKEKCSKEKKEGKSCCSHKEKKDEKGTSSTNPPAPSK</sequence>
<proteinExistence type="predicted"/>
<dbReference type="EMBL" id="BAABEZ010000004">
    <property type="protein sequence ID" value="GAA4450980.1"/>
    <property type="molecule type" value="Genomic_DNA"/>
</dbReference>
<comment type="caution">
    <text evidence="3">The sequence shown here is derived from an EMBL/GenBank/DDBJ whole genome shotgun (WGS) entry which is preliminary data.</text>
</comment>
<name>A0ABP8MKB6_9BACT</name>
<evidence type="ECO:0000256" key="1">
    <source>
        <dbReference type="SAM" id="MobiDB-lite"/>
    </source>
</evidence>
<evidence type="ECO:0000256" key="2">
    <source>
        <dbReference type="SAM" id="SignalP"/>
    </source>
</evidence>
<dbReference type="RefSeq" id="WP_344822891.1">
    <property type="nucleotide sequence ID" value="NZ_BAABEZ010000004.1"/>
</dbReference>
<gene>
    <name evidence="3" type="ORF">GCM10023092_07810</name>
</gene>
<reference evidence="4" key="1">
    <citation type="journal article" date="2019" name="Int. J. Syst. Evol. Microbiol.">
        <title>The Global Catalogue of Microorganisms (GCM) 10K type strain sequencing project: providing services to taxonomists for standard genome sequencing and annotation.</title>
        <authorList>
            <consortium name="The Broad Institute Genomics Platform"/>
            <consortium name="The Broad Institute Genome Sequencing Center for Infectious Disease"/>
            <person name="Wu L."/>
            <person name="Ma J."/>
        </authorList>
    </citation>
    <scope>NUCLEOTIDE SEQUENCE [LARGE SCALE GENOMIC DNA]</scope>
    <source>
        <strain evidence="4">JCM 31921</strain>
    </source>
</reference>
<dbReference type="Proteomes" id="UP001501410">
    <property type="component" value="Unassembled WGS sequence"/>
</dbReference>
<feature type="signal peptide" evidence="2">
    <location>
        <begin position="1"/>
        <end position="19"/>
    </location>
</feature>
<feature type="chain" id="PRO_5047436938" evidence="2">
    <location>
        <begin position="20"/>
        <end position="64"/>
    </location>
</feature>
<keyword evidence="2" id="KW-0732">Signal</keyword>
<evidence type="ECO:0000313" key="3">
    <source>
        <dbReference type="EMBL" id="GAA4450980.1"/>
    </source>
</evidence>
<protein>
    <submittedName>
        <fullName evidence="3">Uncharacterized protein</fullName>
    </submittedName>
</protein>
<feature type="region of interest" description="Disordered" evidence="1">
    <location>
        <begin position="28"/>
        <end position="64"/>
    </location>
</feature>
<accession>A0ABP8MKB6</accession>
<evidence type="ECO:0000313" key="4">
    <source>
        <dbReference type="Proteomes" id="UP001501410"/>
    </source>
</evidence>
<keyword evidence="4" id="KW-1185">Reference proteome</keyword>
<feature type="compositionally biased region" description="Basic and acidic residues" evidence="1">
    <location>
        <begin position="30"/>
        <end position="53"/>
    </location>
</feature>
<organism evidence="3 4">
    <name type="scientific">Rurimicrobium arvi</name>
    <dbReference type="NCBI Taxonomy" id="2049916"/>
    <lineage>
        <taxon>Bacteria</taxon>
        <taxon>Pseudomonadati</taxon>
        <taxon>Bacteroidota</taxon>
        <taxon>Chitinophagia</taxon>
        <taxon>Chitinophagales</taxon>
        <taxon>Chitinophagaceae</taxon>
        <taxon>Rurimicrobium</taxon>
    </lineage>
</organism>